<protein>
    <submittedName>
        <fullName evidence="1">Uncharacterized protein</fullName>
    </submittedName>
</protein>
<dbReference type="InParanoid" id="G9EIS3"/>
<keyword evidence="2" id="KW-1185">Reference proteome</keyword>
<organism evidence="1 2">
    <name type="scientific">Legionella drancourtii LLAP12</name>
    <dbReference type="NCBI Taxonomy" id="658187"/>
    <lineage>
        <taxon>Bacteria</taxon>
        <taxon>Pseudomonadati</taxon>
        <taxon>Pseudomonadota</taxon>
        <taxon>Gammaproteobacteria</taxon>
        <taxon>Legionellales</taxon>
        <taxon>Legionellaceae</taxon>
        <taxon>Legionella</taxon>
    </lineage>
</organism>
<accession>G9EIS3</accession>
<proteinExistence type="predicted"/>
<evidence type="ECO:0000313" key="2">
    <source>
        <dbReference type="Proteomes" id="UP000002770"/>
    </source>
</evidence>
<dbReference type="eggNOG" id="ENOG5031EB8">
    <property type="taxonomic scope" value="Bacteria"/>
</dbReference>
<dbReference type="Proteomes" id="UP000002770">
    <property type="component" value="Unassembled WGS sequence"/>
</dbReference>
<dbReference type="EMBL" id="JH413793">
    <property type="protein sequence ID" value="EHL32841.1"/>
    <property type="molecule type" value="Genomic_DNA"/>
</dbReference>
<name>G9EIS3_9GAMM</name>
<dbReference type="STRING" id="658187.LDG_5079"/>
<dbReference type="OrthoDB" id="5649005at2"/>
<gene>
    <name evidence="1" type="ORF">LDG_5079</name>
</gene>
<sequence length="89" mass="10733">MREKHFAYKITRGSCGFLYPHFELQNEKMVDLLKEIKKQHYDGLFWVFKQFDNQPQEQLCIIDCPNSRIYYHYSGDVEDLNTTISKLTH</sequence>
<evidence type="ECO:0000313" key="1">
    <source>
        <dbReference type="EMBL" id="EHL32841.1"/>
    </source>
</evidence>
<dbReference type="AlphaFoldDB" id="G9EIS3"/>
<dbReference type="HOGENOM" id="CLU_2450931_0_0_6"/>
<reference evidence="1 2" key="1">
    <citation type="journal article" date="2011" name="BMC Genomics">
        <title>Insight into cross-talk between intra-amoebal pathogens.</title>
        <authorList>
            <person name="Gimenez G."/>
            <person name="Bertelli C."/>
            <person name="Moliner C."/>
            <person name="Robert C."/>
            <person name="Raoult D."/>
            <person name="Fournier P.E."/>
            <person name="Greub G."/>
        </authorList>
    </citation>
    <scope>NUCLEOTIDE SEQUENCE [LARGE SCALE GENOMIC DNA]</scope>
    <source>
        <strain evidence="1 2">LLAP12</strain>
    </source>
</reference>
<dbReference type="RefSeq" id="WP_006869070.1">
    <property type="nucleotide sequence ID" value="NZ_JH413793.1"/>
</dbReference>